<feature type="domain" description="FAD dependent oxidoreductase" evidence="5">
    <location>
        <begin position="12"/>
        <end position="378"/>
    </location>
</feature>
<gene>
    <name evidence="6" type="ORF">SAMN05216368_10149</name>
</gene>
<dbReference type="AlphaFoldDB" id="A0A5E9FUK1"/>
<protein>
    <submittedName>
        <fullName evidence="6">FAD dependent oxidoreductase TIGR03364</fullName>
    </submittedName>
</protein>
<comment type="similarity">
    <text evidence="2">Belongs to the DadA oxidoreductase family.</text>
</comment>
<dbReference type="GO" id="GO:0005737">
    <property type="term" value="C:cytoplasm"/>
    <property type="evidence" value="ECO:0007669"/>
    <property type="project" value="TreeGrafter"/>
</dbReference>
<keyword evidence="4" id="KW-0560">Oxidoreductase</keyword>
<dbReference type="EMBL" id="FNIB01000001">
    <property type="protein sequence ID" value="SDM45902.1"/>
    <property type="molecule type" value="Genomic_DNA"/>
</dbReference>
<dbReference type="PANTHER" id="PTHR13847:SF286">
    <property type="entry name" value="D-AMINO ACID DEHYDROGENASE"/>
    <property type="match status" value="1"/>
</dbReference>
<dbReference type="Proteomes" id="UP000199639">
    <property type="component" value="Unassembled WGS sequence"/>
</dbReference>
<keyword evidence="3" id="KW-0285">Flavoprotein</keyword>
<name>A0A5E9FUK1_9MICO</name>
<dbReference type="InterPro" id="IPR006076">
    <property type="entry name" value="FAD-dep_OxRdtase"/>
</dbReference>
<evidence type="ECO:0000259" key="5">
    <source>
        <dbReference type="Pfam" id="PF01266"/>
    </source>
</evidence>
<organism evidence="6 7">
    <name type="scientific">Cryobacterium flavum</name>
    <dbReference type="NCBI Taxonomy" id="1424659"/>
    <lineage>
        <taxon>Bacteria</taxon>
        <taxon>Bacillati</taxon>
        <taxon>Actinomycetota</taxon>
        <taxon>Actinomycetes</taxon>
        <taxon>Micrococcales</taxon>
        <taxon>Microbacteriaceae</taxon>
        <taxon>Cryobacterium</taxon>
    </lineage>
</organism>
<accession>A0A5E9FUK1</accession>
<dbReference type="PANTHER" id="PTHR13847">
    <property type="entry name" value="SARCOSINE DEHYDROGENASE-RELATED"/>
    <property type="match status" value="1"/>
</dbReference>
<dbReference type="NCBIfam" id="TIGR03364">
    <property type="entry name" value="HpnW_proposed"/>
    <property type="match status" value="1"/>
</dbReference>
<dbReference type="Gene3D" id="3.50.50.60">
    <property type="entry name" value="FAD/NAD(P)-binding domain"/>
    <property type="match status" value="1"/>
</dbReference>
<dbReference type="InterPro" id="IPR036188">
    <property type="entry name" value="FAD/NAD-bd_sf"/>
</dbReference>
<dbReference type="SUPFAM" id="SSF51905">
    <property type="entry name" value="FAD/NAD(P)-binding domain"/>
    <property type="match status" value="1"/>
</dbReference>
<comment type="cofactor">
    <cofactor evidence="1">
        <name>FAD</name>
        <dbReference type="ChEBI" id="CHEBI:57692"/>
    </cofactor>
</comment>
<dbReference type="Gene3D" id="3.30.9.10">
    <property type="entry name" value="D-Amino Acid Oxidase, subunit A, domain 2"/>
    <property type="match status" value="1"/>
</dbReference>
<evidence type="ECO:0000313" key="7">
    <source>
        <dbReference type="Proteomes" id="UP000199639"/>
    </source>
</evidence>
<sequence length="396" mass="42202">MDAAGVSMTSFDVVVVGSGIVGLGHALAASDRGLSVAVVDRAAAIGGASVRNFGHLCFTPQSGPAREFALRSRPLWLRLEADAGVWMRESGTVVLARHDDELAVLRELAAQRGAESVFGVGEPDVVLFDATEVSERLPLADGTAVGGAHLPWDLQVNPRQAAAGLAAYLASRGVDFRYRTAVTAVRPGRVTTTRGPIHAGTVIVAVNHDIDQLYPKIAERDGIVRCGLDMLRVDAGLRAPLPAPVLTGWSLLRYGAFSSLPAAATLGERLRREYPLLAELDLNQMYTQLQDGSLIVGDTHYRGASVSVFQNENAFEQLLQLTSELFGVRRPRVLERWQGVYASGRADFLIDQPEPGVYLVAATTGIGMTTGLGLAEHVISTVCNFAIPSLTLKGTP</sequence>
<dbReference type="Pfam" id="PF01266">
    <property type="entry name" value="DAO"/>
    <property type="match status" value="1"/>
</dbReference>
<evidence type="ECO:0000256" key="4">
    <source>
        <dbReference type="ARBA" id="ARBA00023002"/>
    </source>
</evidence>
<evidence type="ECO:0000256" key="2">
    <source>
        <dbReference type="ARBA" id="ARBA00009410"/>
    </source>
</evidence>
<dbReference type="InterPro" id="IPR017741">
    <property type="entry name" value="FAD-dependent_OxRdtase_HpnW"/>
</dbReference>
<proteinExistence type="inferred from homology"/>
<evidence type="ECO:0000256" key="1">
    <source>
        <dbReference type="ARBA" id="ARBA00001974"/>
    </source>
</evidence>
<dbReference type="STRING" id="1424659.SAMN05216368_10149"/>
<evidence type="ECO:0000313" key="6">
    <source>
        <dbReference type="EMBL" id="SDM45902.1"/>
    </source>
</evidence>
<reference evidence="6 7" key="1">
    <citation type="submission" date="2016-10" db="EMBL/GenBank/DDBJ databases">
        <authorList>
            <person name="Varghese N."/>
            <person name="Submissions S."/>
        </authorList>
    </citation>
    <scope>NUCLEOTIDE SEQUENCE [LARGE SCALE GENOMIC DNA]</scope>
    <source>
        <strain evidence="6 7">CGMCC 1.11215</strain>
    </source>
</reference>
<dbReference type="GO" id="GO:0016491">
    <property type="term" value="F:oxidoreductase activity"/>
    <property type="evidence" value="ECO:0007669"/>
    <property type="project" value="UniProtKB-KW"/>
</dbReference>
<evidence type="ECO:0000256" key="3">
    <source>
        <dbReference type="ARBA" id="ARBA00022630"/>
    </source>
</evidence>